<evidence type="ECO:0000313" key="2">
    <source>
        <dbReference type="EMBL" id="KYN35955.1"/>
    </source>
</evidence>
<sequence>GMSKDKESGLFQKKTRRIVENSPSVPTYLIVTAINGLVLKHLVIALVMPDGERSSTLPRERRIRRRKAADVRDEDEPPTTDYEVCNYPSILLFASSRLASPRLASVSGSSDDDDDGDGASRKSY</sequence>
<gene>
    <name evidence="2" type="ORF">ALC56_09746</name>
</gene>
<feature type="region of interest" description="Disordered" evidence="1">
    <location>
        <begin position="53"/>
        <end position="82"/>
    </location>
</feature>
<reference evidence="2 3" key="1">
    <citation type="submission" date="2016-03" db="EMBL/GenBank/DDBJ databases">
        <title>Trachymyrmex septentrionalis WGS genome.</title>
        <authorList>
            <person name="Nygaard S."/>
            <person name="Hu H."/>
            <person name="Boomsma J."/>
            <person name="Zhang G."/>
        </authorList>
    </citation>
    <scope>NUCLEOTIDE SEQUENCE [LARGE SCALE GENOMIC DNA]</scope>
    <source>
        <strain evidence="2">Tsep2-gDNA-1</strain>
        <tissue evidence="2">Whole body</tissue>
    </source>
</reference>
<protein>
    <submittedName>
        <fullName evidence="2">Uncharacterized protein</fullName>
    </submittedName>
</protein>
<dbReference type="EMBL" id="KQ981768">
    <property type="protein sequence ID" value="KYN35955.1"/>
    <property type="molecule type" value="Genomic_DNA"/>
</dbReference>
<feature type="region of interest" description="Disordered" evidence="1">
    <location>
        <begin position="102"/>
        <end position="124"/>
    </location>
</feature>
<accession>A0A195F5T9</accession>
<organism evidence="2 3">
    <name type="scientific">Trachymyrmex septentrionalis</name>
    <dbReference type="NCBI Taxonomy" id="34720"/>
    <lineage>
        <taxon>Eukaryota</taxon>
        <taxon>Metazoa</taxon>
        <taxon>Ecdysozoa</taxon>
        <taxon>Arthropoda</taxon>
        <taxon>Hexapoda</taxon>
        <taxon>Insecta</taxon>
        <taxon>Pterygota</taxon>
        <taxon>Neoptera</taxon>
        <taxon>Endopterygota</taxon>
        <taxon>Hymenoptera</taxon>
        <taxon>Apocrita</taxon>
        <taxon>Aculeata</taxon>
        <taxon>Formicoidea</taxon>
        <taxon>Formicidae</taxon>
        <taxon>Myrmicinae</taxon>
        <taxon>Trachymyrmex</taxon>
    </lineage>
</organism>
<name>A0A195F5T9_9HYME</name>
<dbReference type="AlphaFoldDB" id="A0A195F5T9"/>
<dbReference type="Proteomes" id="UP000078541">
    <property type="component" value="Unassembled WGS sequence"/>
</dbReference>
<keyword evidence="3" id="KW-1185">Reference proteome</keyword>
<evidence type="ECO:0000256" key="1">
    <source>
        <dbReference type="SAM" id="MobiDB-lite"/>
    </source>
</evidence>
<feature type="non-terminal residue" evidence="2">
    <location>
        <position position="1"/>
    </location>
</feature>
<evidence type="ECO:0000313" key="3">
    <source>
        <dbReference type="Proteomes" id="UP000078541"/>
    </source>
</evidence>
<proteinExistence type="predicted"/>